<feature type="transmembrane region" description="Helical" evidence="1">
    <location>
        <begin position="302"/>
        <end position="321"/>
    </location>
</feature>
<feature type="transmembrane region" description="Helical" evidence="1">
    <location>
        <begin position="101"/>
        <end position="120"/>
    </location>
</feature>
<keyword evidence="1" id="KW-1133">Transmembrane helix</keyword>
<proteinExistence type="predicted"/>
<feature type="transmembrane region" description="Helical" evidence="1">
    <location>
        <begin position="73"/>
        <end position="94"/>
    </location>
</feature>
<comment type="caution">
    <text evidence="2">The sequence shown here is derived from an EMBL/GenBank/DDBJ whole genome shotgun (WGS) entry which is preliminary data.</text>
</comment>
<name>A0A7K1KN68_9BACT</name>
<feature type="transmembrane region" description="Helical" evidence="1">
    <location>
        <begin position="258"/>
        <end position="282"/>
    </location>
</feature>
<dbReference type="Proteomes" id="UP000461162">
    <property type="component" value="Unassembled WGS sequence"/>
</dbReference>
<evidence type="ECO:0000256" key="1">
    <source>
        <dbReference type="SAM" id="Phobius"/>
    </source>
</evidence>
<evidence type="ECO:0000313" key="2">
    <source>
        <dbReference type="EMBL" id="MUM77528.1"/>
    </source>
</evidence>
<keyword evidence="3" id="KW-1185">Reference proteome</keyword>
<evidence type="ECO:0000313" key="3">
    <source>
        <dbReference type="Proteomes" id="UP000461162"/>
    </source>
</evidence>
<feature type="transmembrane region" description="Helical" evidence="1">
    <location>
        <begin position="333"/>
        <end position="349"/>
    </location>
</feature>
<accession>A0A7K1KN68</accession>
<dbReference type="EMBL" id="WODC01000004">
    <property type="protein sequence ID" value="MUM77528.1"/>
    <property type="molecule type" value="Genomic_DNA"/>
</dbReference>
<feature type="transmembrane region" description="Helical" evidence="1">
    <location>
        <begin position="126"/>
        <end position="145"/>
    </location>
</feature>
<gene>
    <name evidence="2" type="ORF">GKC30_07785</name>
</gene>
<evidence type="ECO:0008006" key="4">
    <source>
        <dbReference type="Google" id="ProtNLM"/>
    </source>
</evidence>
<dbReference type="AlphaFoldDB" id="A0A7K1KN68"/>
<sequence length="512" mass="57476">MEFVLLLVFAFIARVLPLSAGASDNWLVWYNINNQTKPWLNHRAYNSLVDGVVASPKLQYYLVSLFPGKYRTAAGNFLNIAYDLMVMAMLYGLARGMAEGNTGIAALLVGALYASAPILLPPTARLTGVKARTLGGLIAFLYLLALEQALLYAHPGYYAVCGVLAILSVLCAAFAMQVVVFFSLCLSIFYLTPAPLLAAVVPVIIAYFIPGLGLKEVVHHKINHYMWYFDSYAGTTANGRNDFRGLWRELRNERRYNVILYHLFMTQSVIIALYSLPTFLVLACFLATDGAFASLVASDPAYTYYALILLASFILFVVTSTRYFRFLGEAERYFEYAFPFSCLLMIPLLETGRLGPAGAMSLVLYQVTVVFCILFFKHRFEYLKAFRASEADPEDLDIVERIRGLPVEEPKVLVIPTKYAFRLAALTPRDAGIRYLLYFVTSRIDGFSYMKRAFRHYEALEFDFDFIRSEYGVNTVVAVNDQCGKLPKPTQAALAEAELVGHNGRYTLYSLR</sequence>
<protein>
    <recommendedName>
        <fullName evidence="4">Glycosyltransferase RgtA/B/C/D-like domain-containing protein</fullName>
    </recommendedName>
</protein>
<dbReference type="RefSeq" id="WP_155933759.1">
    <property type="nucleotide sequence ID" value="NZ_WODC01000004.1"/>
</dbReference>
<keyword evidence="1" id="KW-0812">Transmembrane</keyword>
<keyword evidence="1" id="KW-0472">Membrane</keyword>
<feature type="transmembrane region" description="Helical" evidence="1">
    <location>
        <begin position="196"/>
        <end position="214"/>
    </location>
</feature>
<feature type="transmembrane region" description="Helical" evidence="1">
    <location>
        <begin position="355"/>
        <end position="376"/>
    </location>
</feature>
<feature type="transmembrane region" description="Helical" evidence="1">
    <location>
        <begin position="157"/>
        <end position="190"/>
    </location>
</feature>
<reference evidence="2 3" key="1">
    <citation type="submission" date="2019-11" db="EMBL/GenBank/DDBJ databases">
        <title>Pseudodesulfovibrio alkaliphilus, sp. nov., an alkaliphilic sulfate-reducing bacteria from mud volcano of Taman peninsula, Russia.</title>
        <authorList>
            <person name="Frolova A."/>
            <person name="Merkel A.Y."/>
            <person name="Slobodkin A.I."/>
        </authorList>
    </citation>
    <scope>NUCLEOTIDE SEQUENCE [LARGE SCALE GENOMIC DNA]</scope>
    <source>
        <strain evidence="2 3">F-1</strain>
    </source>
</reference>
<organism evidence="2 3">
    <name type="scientific">Pseudodesulfovibrio alkaliphilus</name>
    <dbReference type="NCBI Taxonomy" id="2661613"/>
    <lineage>
        <taxon>Bacteria</taxon>
        <taxon>Pseudomonadati</taxon>
        <taxon>Thermodesulfobacteriota</taxon>
        <taxon>Desulfovibrionia</taxon>
        <taxon>Desulfovibrionales</taxon>
        <taxon>Desulfovibrionaceae</taxon>
    </lineage>
</organism>